<dbReference type="InterPro" id="IPR012338">
    <property type="entry name" value="Beta-lactam/transpept-like"/>
</dbReference>
<reference evidence="7 8" key="1">
    <citation type="submission" date="2018-05" db="EMBL/GenBank/DDBJ databases">
        <title>Genomic Encyclopedia of Type Strains, Phase IV (KMG-IV): sequencing the most valuable type-strain genomes for metagenomic binning, comparative biology and taxonomic classification.</title>
        <authorList>
            <person name="Goeker M."/>
        </authorList>
    </citation>
    <scope>NUCLEOTIDE SEQUENCE [LARGE SCALE GENOMIC DNA]</scope>
    <source>
        <strain evidence="7 8">DSM 28579</strain>
    </source>
</reference>
<accession>A0A7L4UQW4</accession>
<dbReference type="EMBL" id="QENZ01000004">
    <property type="protein sequence ID" value="PVX50992.1"/>
    <property type="molecule type" value="Genomic_DNA"/>
</dbReference>
<dbReference type="OrthoDB" id="9788822at2"/>
<dbReference type="InterPro" id="IPR015868">
    <property type="entry name" value="Glutaminase"/>
</dbReference>
<dbReference type="PANTHER" id="PTHR12544">
    <property type="entry name" value="GLUTAMINASE"/>
    <property type="match status" value="1"/>
</dbReference>
<dbReference type="Gene3D" id="3.40.710.10">
    <property type="entry name" value="DD-peptidase/beta-lactamase superfamily"/>
    <property type="match status" value="1"/>
</dbReference>
<evidence type="ECO:0000256" key="1">
    <source>
        <dbReference type="ARBA" id="ARBA00011076"/>
    </source>
</evidence>
<dbReference type="RefSeq" id="WP_116496538.1">
    <property type="nucleotide sequence ID" value="NZ_QENZ01000004.1"/>
</dbReference>
<evidence type="ECO:0000313" key="7">
    <source>
        <dbReference type="EMBL" id="PVX50992.1"/>
    </source>
</evidence>
<evidence type="ECO:0000256" key="4">
    <source>
        <dbReference type="ARBA" id="ARBA00022801"/>
    </source>
</evidence>
<dbReference type="GO" id="GO:0006543">
    <property type="term" value="P:L-glutamine catabolic process"/>
    <property type="evidence" value="ECO:0007669"/>
    <property type="project" value="TreeGrafter"/>
</dbReference>
<organism evidence="7 8">
    <name type="scientific">Balneicella halophila</name>
    <dbReference type="NCBI Taxonomy" id="1537566"/>
    <lineage>
        <taxon>Bacteria</taxon>
        <taxon>Pseudomonadati</taxon>
        <taxon>Bacteroidota</taxon>
        <taxon>Bacteroidia</taxon>
        <taxon>Bacteroidales</taxon>
        <taxon>Balneicellaceae</taxon>
        <taxon>Balneicella</taxon>
    </lineage>
</organism>
<dbReference type="EC" id="3.5.1.2" evidence="3 6"/>
<feature type="binding site" evidence="6">
    <location>
        <position position="189"/>
    </location>
    <ligand>
        <name>substrate</name>
    </ligand>
</feature>
<evidence type="ECO:0000313" key="8">
    <source>
        <dbReference type="Proteomes" id="UP000251835"/>
    </source>
</evidence>
<dbReference type="Pfam" id="PF04960">
    <property type="entry name" value="Glutaminase"/>
    <property type="match status" value="1"/>
</dbReference>
<evidence type="ECO:0000256" key="6">
    <source>
        <dbReference type="HAMAP-Rule" id="MF_00313"/>
    </source>
</evidence>
<gene>
    <name evidence="6" type="primary">glsA</name>
    <name evidence="7" type="ORF">C7377_1322</name>
</gene>
<comment type="similarity">
    <text evidence="1 6">Belongs to the glutaminase family.</text>
</comment>
<comment type="caution">
    <text evidence="7">The sequence shown here is derived from an EMBL/GenBank/DDBJ whole genome shotgun (WGS) entry which is preliminary data.</text>
</comment>
<comment type="subunit">
    <text evidence="2 6">Homotetramer.</text>
</comment>
<evidence type="ECO:0000256" key="5">
    <source>
        <dbReference type="ARBA" id="ARBA00049534"/>
    </source>
</evidence>
<keyword evidence="4 6" id="KW-0378">Hydrolase</keyword>
<dbReference type="GO" id="GO:0004359">
    <property type="term" value="F:glutaminase activity"/>
    <property type="evidence" value="ECO:0007669"/>
    <property type="project" value="UniProtKB-UniRule"/>
</dbReference>
<feature type="binding site" evidence="6">
    <location>
        <position position="158"/>
    </location>
    <ligand>
        <name>substrate</name>
    </ligand>
</feature>
<proteinExistence type="inferred from homology"/>
<dbReference type="AlphaFoldDB" id="A0A7L4UQW4"/>
<evidence type="ECO:0000256" key="3">
    <source>
        <dbReference type="ARBA" id="ARBA00012918"/>
    </source>
</evidence>
<feature type="binding site" evidence="6">
    <location>
        <position position="259"/>
    </location>
    <ligand>
        <name>substrate</name>
    </ligand>
</feature>
<comment type="catalytic activity">
    <reaction evidence="5 6">
        <text>L-glutamine + H2O = L-glutamate + NH4(+)</text>
        <dbReference type="Rhea" id="RHEA:15889"/>
        <dbReference type="ChEBI" id="CHEBI:15377"/>
        <dbReference type="ChEBI" id="CHEBI:28938"/>
        <dbReference type="ChEBI" id="CHEBI:29985"/>
        <dbReference type="ChEBI" id="CHEBI:58359"/>
        <dbReference type="EC" id="3.5.1.2"/>
    </reaction>
</comment>
<feature type="binding site" evidence="6">
    <location>
        <position position="241"/>
    </location>
    <ligand>
        <name>substrate</name>
    </ligand>
</feature>
<dbReference type="NCBIfam" id="TIGR03814">
    <property type="entry name" value="Gln_ase"/>
    <property type="match status" value="1"/>
</dbReference>
<dbReference type="Proteomes" id="UP000251835">
    <property type="component" value="Unassembled WGS sequence"/>
</dbReference>
<sequence>MANYAEIITKIYNDTLAIKDKGSLATYISELANTDSNKFGVYITTVDDASFGIGDYLESFSIQSIVKVLSLAIAYKLFGEDIWKRVDVEPSGNSFNSLIQLEADNGIPRNPFINAGAIVTSDILLSYLPDTRKYFLDFIRELAGNDDLDYCERIADSEWATGYRNIAICNFLKSFDNIQNDPNEVLDLYFNLCSIEVNCKDLSNIFSLFANEGRMLNKNKQVLTKSQTKRINAIMQTCGFYDQSGDFAFRVGLPGKSGVGGGIVAIHPERYAITTWSPKLNEKGNSYRGMYFLENFTTETEFSIF</sequence>
<dbReference type="FunFam" id="3.40.710.10:FF:000005">
    <property type="entry name" value="Glutaminase"/>
    <property type="match status" value="1"/>
</dbReference>
<evidence type="ECO:0000256" key="2">
    <source>
        <dbReference type="ARBA" id="ARBA00011881"/>
    </source>
</evidence>
<dbReference type="GO" id="GO:0006537">
    <property type="term" value="P:glutamate biosynthetic process"/>
    <property type="evidence" value="ECO:0007669"/>
    <property type="project" value="TreeGrafter"/>
</dbReference>
<dbReference type="SUPFAM" id="SSF56601">
    <property type="entry name" value="beta-lactamase/transpeptidase-like"/>
    <property type="match status" value="1"/>
</dbReference>
<keyword evidence="8" id="KW-1185">Reference proteome</keyword>
<dbReference type="NCBIfam" id="NF002133">
    <property type="entry name" value="PRK00971.1-2"/>
    <property type="match status" value="1"/>
</dbReference>
<keyword evidence="6" id="KW-0007">Acetylation</keyword>
<feature type="binding site" evidence="6">
    <location>
        <position position="165"/>
    </location>
    <ligand>
        <name>substrate</name>
    </ligand>
</feature>
<dbReference type="PANTHER" id="PTHR12544:SF29">
    <property type="entry name" value="GLUTAMINASE"/>
    <property type="match status" value="1"/>
</dbReference>
<feature type="binding site" evidence="6">
    <location>
        <position position="114"/>
    </location>
    <ligand>
        <name>substrate</name>
    </ligand>
</feature>
<name>A0A7L4UQW4_BALHA</name>
<dbReference type="HAMAP" id="MF_00313">
    <property type="entry name" value="Glutaminase"/>
    <property type="match status" value="1"/>
</dbReference>
<protein>
    <recommendedName>
        <fullName evidence="3 6">Glutaminase</fullName>
        <ecNumber evidence="3 6">3.5.1.2</ecNumber>
    </recommendedName>
</protein>
<feature type="binding site" evidence="6">
    <location>
        <position position="64"/>
    </location>
    <ligand>
        <name>substrate</name>
    </ligand>
</feature>